<evidence type="ECO:0000256" key="6">
    <source>
        <dbReference type="SAM" id="Phobius"/>
    </source>
</evidence>
<dbReference type="Pfam" id="PF02690">
    <property type="entry name" value="Na_Pi_cotrans"/>
    <property type="match status" value="2"/>
</dbReference>
<sequence>MDDPNLTVFFLQIAGAAALLIWSVRLVRTGVERAFSAELRLWLRRSGQSRVLAVFTGMIAAMALQSSTAVAILTAGFVASGGIAIAAGLAILLGADLGSALVAKLLLARQAWLIPLLLLGGVVLFLRGHQRRVRQGGRILIGLALIFVSLDMLRAATEPLTDAPAAAAAMQYLARDLLTAFLIGALLAWLVHSSVAAVLLFATLVMEGLMPVSAAMALILGANLGGAFIAFGLTLAAEIEARRLILSNLCLRGGGAALTLAALTAFEPPLAWLGATPAAQIIHLHILFNLALVGLVLPFTGVATRLAGALLSAPSQGAALDHITALDPGALTNPNRALSCATREVIRIGEMVEAMLRPVPTLFTQWDEGTASAILDAQETLRKRHFDTKLYLAQLTRNGLAEELSQRSLDLSTNAANFEAAGDAIATTLLGLAQRLTAEGVHFSRPGWQEICDFHDRVLANAQLALRVMMTQHPDDARALVAEKDSIRALEQELQRAHLGRLREGLTESIETSNIHQETLRALKQVNTGFTMAAYPILTETGDLLSSRISSRA</sequence>
<dbReference type="AlphaFoldDB" id="A0A0A0HR40"/>
<dbReference type="eggNOG" id="COG1283">
    <property type="taxonomic scope" value="Bacteria"/>
</dbReference>
<dbReference type="GO" id="GO:0044341">
    <property type="term" value="P:sodium-dependent phosphate transport"/>
    <property type="evidence" value="ECO:0007669"/>
    <property type="project" value="InterPro"/>
</dbReference>
<dbReference type="OrthoDB" id="5778511at2"/>
<comment type="caution">
    <text evidence="7">The sequence shown here is derived from an EMBL/GenBank/DDBJ whole genome shotgun (WGS) entry which is preliminary data.</text>
</comment>
<feature type="transmembrane region" description="Helical" evidence="6">
    <location>
        <begin position="278"/>
        <end position="297"/>
    </location>
</feature>
<keyword evidence="2" id="KW-1003">Cell membrane</keyword>
<dbReference type="PATRIC" id="fig|1288298.3.peg.353"/>
<reference evidence="7 8" key="1">
    <citation type="submission" date="2013-01" db="EMBL/GenBank/DDBJ databases">
        <authorList>
            <person name="Fiebig A."/>
            <person name="Goeker M."/>
            <person name="Klenk H.-P.P."/>
        </authorList>
    </citation>
    <scope>NUCLEOTIDE SEQUENCE [LARGE SCALE GENOMIC DNA]</scope>
    <source>
        <strain evidence="7 8">DSM 17069</strain>
    </source>
</reference>
<evidence type="ECO:0000256" key="1">
    <source>
        <dbReference type="ARBA" id="ARBA00004651"/>
    </source>
</evidence>
<gene>
    <name evidence="7" type="ORF">rosmuc_00354</name>
</gene>
<dbReference type="RefSeq" id="WP_037276457.1">
    <property type="nucleotide sequence ID" value="NZ_KN293991.1"/>
</dbReference>
<feature type="transmembrane region" description="Helical" evidence="6">
    <location>
        <begin position="70"/>
        <end position="94"/>
    </location>
</feature>
<dbReference type="PANTHER" id="PTHR10010">
    <property type="entry name" value="SOLUTE CARRIER FAMILY 34 SODIUM PHOSPHATE , MEMBER 2-RELATED"/>
    <property type="match status" value="1"/>
</dbReference>
<dbReference type="HOGENOM" id="CLU_025623_2_1_5"/>
<evidence type="ECO:0000256" key="5">
    <source>
        <dbReference type="ARBA" id="ARBA00023136"/>
    </source>
</evidence>
<evidence type="ECO:0000256" key="3">
    <source>
        <dbReference type="ARBA" id="ARBA00022692"/>
    </source>
</evidence>
<dbReference type="SUPFAM" id="SSF109755">
    <property type="entry name" value="PhoU-like"/>
    <property type="match status" value="1"/>
</dbReference>
<dbReference type="Proteomes" id="UP000030021">
    <property type="component" value="Unassembled WGS sequence"/>
</dbReference>
<keyword evidence="4 6" id="KW-1133">Transmembrane helix</keyword>
<feature type="transmembrane region" description="Helical" evidence="6">
    <location>
        <begin position="177"/>
        <end position="202"/>
    </location>
</feature>
<dbReference type="NCBIfam" id="NF037997">
    <property type="entry name" value="Na_Pi_symport"/>
    <property type="match status" value="1"/>
</dbReference>
<evidence type="ECO:0000256" key="4">
    <source>
        <dbReference type="ARBA" id="ARBA00022989"/>
    </source>
</evidence>
<dbReference type="EMBL" id="AONH01000001">
    <property type="protein sequence ID" value="KGM89760.1"/>
    <property type="molecule type" value="Genomic_DNA"/>
</dbReference>
<organism evidence="7 8">
    <name type="scientific">Roseovarius mucosus DSM 17069</name>
    <dbReference type="NCBI Taxonomy" id="1288298"/>
    <lineage>
        <taxon>Bacteria</taxon>
        <taxon>Pseudomonadati</taxon>
        <taxon>Pseudomonadota</taxon>
        <taxon>Alphaproteobacteria</taxon>
        <taxon>Rhodobacterales</taxon>
        <taxon>Roseobacteraceae</taxon>
        <taxon>Roseovarius</taxon>
    </lineage>
</organism>
<feature type="transmembrane region" description="Helical" evidence="6">
    <location>
        <begin position="106"/>
        <end position="126"/>
    </location>
</feature>
<accession>A0A0A0HR40</accession>
<dbReference type="GO" id="GO:0005436">
    <property type="term" value="F:sodium:phosphate symporter activity"/>
    <property type="evidence" value="ECO:0007669"/>
    <property type="project" value="InterPro"/>
</dbReference>
<feature type="transmembrane region" description="Helical" evidence="6">
    <location>
        <begin position="6"/>
        <end position="27"/>
    </location>
</feature>
<proteinExistence type="predicted"/>
<protein>
    <submittedName>
        <fullName evidence="7">Na+/phosphate symporter</fullName>
    </submittedName>
</protein>
<evidence type="ECO:0000313" key="8">
    <source>
        <dbReference type="Proteomes" id="UP000030021"/>
    </source>
</evidence>
<dbReference type="PANTHER" id="PTHR10010:SF46">
    <property type="entry name" value="SODIUM-DEPENDENT PHOSPHATE TRANSPORT PROTEIN 2B"/>
    <property type="match status" value="1"/>
</dbReference>
<feature type="transmembrane region" description="Helical" evidence="6">
    <location>
        <begin position="214"/>
        <end position="237"/>
    </location>
</feature>
<feature type="transmembrane region" description="Helical" evidence="6">
    <location>
        <begin position="249"/>
        <end position="266"/>
    </location>
</feature>
<evidence type="ECO:0000256" key="2">
    <source>
        <dbReference type="ARBA" id="ARBA00022475"/>
    </source>
</evidence>
<keyword evidence="3 6" id="KW-0812">Transmembrane</keyword>
<dbReference type="GO" id="GO:0005886">
    <property type="term" value="C:plasma membrane"/>
    <property type="evidence" value="ECO:0007669"/>
    <property type="project" value="UniProtKB-SubCell"/>
</dbReference>
<comment type="subcellular location">
    <subcellularLocation>
        <location evidence="1">Cell membrane</location>
        <topology evidence="1">Multi-pass membrane protein</topology>
    </subcellularLocation>
</comment>
<keyword evidence="5 6" id="KW-0472">Membrane</keyword>
<dbReference type="InterPro" id="IPR003841">
    <property type="entry name" value="Na/Pi_transpt"/>
</dbReference>
<dbReference type="Gene3D" id="1.20.58.220">
    <property type="entry name" value="Phosphate transport system protein phou homolog 2, domain 2"/>
    <property type="match status" value="1"/>
</dbReference>
<dbReference type="InterPro" id="IPR038078">
    <property type="entry name" value="PhoU-like_sf"/>
</dbReference>
<name>A0A0A0HR40_9RHOB</name>
<evidence type="ECO:0000313" key="7">
    <source>
        <dbReference type="EMBL" id="KGM89760.1"/>
    </source>
</evidence>